<keyword evidence="10" id="KW-1133">Transmembrane helix</keyword>
<dbReference type="PROSITE" id="PS00478">
    <property type="entry name" value="LIM_DOMAIN_1"/>
    <property type="match status" value="1"/>
</dbReference>
<dbReference type="GO" id="GO:0000977">
    <property type="term" value="F:RNA polymerase II transcription regulatory region sequence-specific DNA binding"/>
    <property type="evidence" value="ECO:0007669"/>
    <property type="project" value="TreeGrafter"/>
</dbReference>
<accession>A0A1A9VMV3</accession>
<dbReference type="GO" id="GO:0000981">
    <property type="term" value="F:DNA-binding transcription factor activity, RNA polymerase II-specific"/>
    <property type="evidence" value="ECO:0007669"/>
    <property type="project" value="TreeGrafter"/>
</dbReference>
<keyword evidence="8" id="KW-0539">Nucleus</keyword>
<dbReference type="STRING" id="7395.A0A1A9VMV3"/>
<dbReference type="PANTHER" id="PTHR24208">
    <property type="entry name" value="LIM/HOMEOBOX PROTEIN LHX"/>
    <property type="match status" value="1"/>
</dbReference>
<evidence type="ECO:0000256" key="3">
    <source>
        <dbReference type="ARBA" id="ARBA00022737"/>
    </source>
</evidence>
<evidence type="ECO:0000256" key="1">
    <source>
        <dbReference type="ARBA" id="ARBA00004123"/>
    </source>
</evidence>
<evidence type="ECO:0000313" key="12">
    <source>
        <dbReference type="EnsemblMetazoa" id="GAUT042084-PA"/>
    </source>
</evidence>
<keyword evidence="3" id="KW-0677">Repeat</keyword>
<evidence type="ECO:0000256" key="6">
    <source>
        <dbReference type="ARBA" id="ARBA00023125"/>
    </source>
</evidence>
<dbReference type="Gene3D" id="2.10.110.10">
    <property type="entry name" value="Cysteine Rich Protein"/>
    <property type="match status" value="1"/>
</dbReference>
<name>A0A1A9VMV3_GLOAU</name>
<dbReference type="FunFam" id="2.10.110.10:FF:000006">
    <property type="entry name" value="LIM homeobox transcription factor 1-beta"/>
    <property type="match status" value="1"/>
</dbReference>
<keyword evidence="2 9" id="KW-0479">Metal-binding</keyword>
<evidence type="ECO:0000256" key="7">
    <source>
        <dbReference type="ARBA" id="ARBA00023155"/>
    </source>
</evidence>
<keyword evidence="7" id="KW-0371">Homeobox</keyword>
<reference evidence="12" key="1">
    <citation type="submission" date="2020-05" db="UniProtKB">
        <authorList>
            <consortium name="EnsemblMetazoa"/>
        </authorList>
    </citation>
    <scope>IDENTIFICATION</scope>
    <source>
        <strain evidence="12">TTRI</strain>
    </source>
</reference>
<evidence type="ECO:0000256" key="9">
    <source>
        <dbReference type="PROSITE-ProRule" id="PRU00125"/>
    </source>
</evidence>
<keyword evidence="6" id="KW-0238">DNA-binding</keyword>
<evidence type="ECO:0000256" key="5">
    <source>
        <dbReference type="ARBA" id="ARBA00023038"/>
    </source>
</evidence>
<dbReference type="GO" id="GO:0005634">
    <property type="term" value="C:nucleus"/>
    <property type="evidence" value="ECO:0007669"/>
    <property type="project" value="UniProtKB-SubCell"/>
</dbReference>
<dbReference type="InterPro" id="IPR001781">
    <property type="entry name" value="Znf_LIM"/>
</dbReference>
<evidence type="ECO:0000313" key="13">
    <source>
        <dbReference type="Proteomes" id="UP000078200"/>
    </source>
</evidence>
<evidence type="ECO:0000256" key="10">
    <source>
        <dbReference type="SAM" id="Phobius"/>
    </source>
</evidence>
<keyword evidence="10" id="KW-0812">Transmembrane</keyword>
<dbReference type="VEuPathDB" id="VectorBase:GAUT042084"/>
<dbReference type="PANTHER" id="PTHR24208:SF127">
    <property type="entry name" value="LIM_HOMEOBOX PROTEIN AWH"/>
    <property type="match status" value="1"/>
</dbReference>
<organism evidence="12 13">
    <name type="scientific">Glossina austeni</name>
    <name type="common">Savannah tsetse fly</name>
    <dbReference type="NCBI Taxonomy" id="7395"/>
    <lineage>
        <taxon>Eukaryota</taxon>
        <taxon>Metazoa</taxon>
        <taxon>Ecdysozoa</taxon>
        <taxon>Arthropoda</taxon>
        <taxon>Hexapoda</taxon>
        <taxon>Insecta</taxon>
        <taxon>Pterygota</taxon>
        <taxon>Neoptera</taxon>
        <taxon>Endopterygota</taxon>
        <taxon>Diptera</taxon>
        <taxon>Brachycera</taxon>
        <taxon>Muscomorpha</taxon>
        <taxon>Hippoboscoidea</taxon>
        <taxon>Glossinidae</taxon>
        <taxon>Glossina</taxon>
    </lineage>
</organism>
<feature type="transmembrane region" description="Helical" evidence="10">
    <location>
        <begin position="13"/>
        <end position="31"/>
    </location>
</feature>
<dbReference type="CDD" id="cd09373">
    <property type="entry name" value="LIM1_AWH"/>
    <property type="match status" value="1"/>
</dbReference>
<evidence type="ECO:0000256" key="4">
    <source>
        <dbReference type="ARBA" id="ARBA00022833"/>
    </source>
</evidence>
<dbReference type="SMART" id="SM00132">
    <property type="entry name" value="LIM"/>
    <property type="match status" value="1"/>
</dbReference>
<dbReference type="GO" id="GO:0030182">
    <property type="term" value="P:neuron differentiation"/>
    <property type="evidence" value="ECO:0007669"/>
    <property type="project" value="TreeGrafter"/>
</dbReference>
<keyword evidence="10" id="KW-0472">Membrane</keyword>
<dbReference type="PROSITE" id="PS50023">
    <property type="entry name" value="LIM_DOMAIN_2"/>
    <property type="match status" value="1"/>
</dbReference>
<keyword evidence="5 9" id="KW-0440">LIM domain</keyword>
<dbReference type="Proteomes" id="UP000078200">
    <property type="component" value="Unassembled WGS sequence"/>
</dbReference>
<comment type="subcellular location">
    <subcellularLocation>
        <location evidence="1">Nucleus</location>
    </subcellularLocation>
</comment>
<sequence>SLSTHWTTTIITYNYYNFFFFFFCVYLYVFVCEQSIQISLKLLTELRTCAACGEPISDRFYLEVGGCSWHINCLRCCMCMCPLDRQQSCFIRERKVYCKVDYSNTRFSLMSTYHHVMNF</sequence>
<evidence type="ECO:0000256" key="8">
    <source>
        <dbReference type="ARBA" id="ARBA00023242"/>
    </source>
</evidence>
<feature type="domain" description="LIM zinc-binding" evidence="11">
    <location>
        <begin position="47"/>
        <end position="108"/>
    </location>
</feature>
<evidence type="ECO:0000256" key="2">
    <source>
        <dbReference type="ARBA" id="ARBA00022723"/>
    </source>
</evidence>
<dbReference type="EnsemblMetazoa" id="GAUT042084-RA">
    <property type="protein sequence ID" value="GAUT042084-PA"/>
    <property type="gene ID" value="GAUT042084"/>
</dbReference>
<dbReference type="InterPro" id="IPR050453">
    <property type="entry name" value="LIM_Homeobox_TF"/>
</dbReference>
<dbReference type="AlphaFoldDB" id="A0A1A9VMV3"/>
<keyword evidence="4 9" id="KW-0862">Zinc</keyword>
<keyword evidence="13" id="KW-1185">Reference proteome</keyword>
<proteinExistence type="predicted"/>
<dbReference type="SUPFAM" id="SSF57716">
    <property type="entry name" value="Glucocorticoid receptor-like (DNA-binding domain)"/>
    <property type="match status" value="1"/>
</dbReference>
<evidence type="ECO:0000259" key="11">
    <source>
        <dbReference type="PROSITE" id="PS50023"/>
    </source>
</evidence>
<dbReference type="GO" id="GO:0046872">
    <property type="term" value="F:metal ion binding"/>
    <property type="evidence" value="ECO:0007669"/>
    <property type="project" value="UniProtKB-KW"/>
</dbReference>
<dbReference type="Pfam" id="PF00412">
    <property type="entry name" value="LIM"/>
    <property type="match status" value="1"/>
</dbReference>
<protein>
    <recommendedName>
        <fullName evidence="11">LIM zinc-binding domain-containing protein</fullName>
    </recommendedName>
</protein>